<evidence type="ECO:0000313" key="2">
    <source>
        <dbReference type="Proteomes" id="UP000308530"/>
    </source>
</evidence>
<reference evidence="1 2" key="1">
    <citation type="submission" date="2020-06" db="EMBL/GenBank/DDBJ databases">
        <title>Genome sequence of Rhizobium sp strain ADMK78.</title>
        <authorList>
            <person name="Rahi P."/>
        </authorList>
    </citation>
    <scope>NUCLEOTIDE SEQUENCE [LARGE SCALE GENOMIC DNA]</scope>
    <source>
        <strain evidence="1 2">ADMK78</strain>
    </source>
</reference>
<protein>
    <submittedName>
        <fullName evidence="1">Thermonuclease family protein</fullName>
    </submittedName>
</protein>
<name>A0ABX6QM13_9HYPH</name>
<dbReference type="EMBL" id="CP058350">
    <property type="protein sequence ID" value="QLF69287.1"/>
    <property type="molecule type" value="Genomic_DNA"/>
</dbReference>
<dbReference type="SUPFAM" id="SSF50199">
    <property type="entry name" value="Staphylococcal nuclease"/>
    <property type="match status" value="1"/>
</dbReference>
<dbReference type="RefSeq" id="WP_138285578.1">
    <property type="nucleotide sequence ID" value="NZ_CP058350.1"/>
</dbReference>
<proteinExistence type="predicted"/>
<dbReference type="Gene3D" id="2.40.50.90">
    <property type="match status" value="1"/>
</dbReference>
<gene>
    <name evidence="1" type="ORF">FE840_006885</name>
</gene>
<organism evidence="1 2">
    <name type="scientific">Peteryoungia desertarenae</name>
    <dbReference type="NCBI Taxonomy" id="1813451"/>
    <lineage>
        <taxon>Bacteria</taxon>
        <taxon>Pseudomonadati</taxon>
        <taxon>Pseudomonadota</taxon>
        <taxon>Alphaproteobacteria</taxon>
        <taxon>Hyphomicrobiales</taxon>
        <taxon>Rhizobiaceae</taxon>
        <taxon>Peteryoungia</taxon>
    </lineage>
</organism>
<dbReference type="Proteomes" id="UP000308530">
    <property type="component" value="Chromosome"/>
</dbReference>
<accession>A0ABX6QM13</accession>
<evidence type="ECO:0000313" key="1">
    <source>
        <dbReference type="EMBL" id="QLF69287.1"/>
    </source>
</evidence>
<dbReference type="InterPro" id="IPR035437">
    <property type="entry name" value="SNase_OB-fold_sf"/>
</dbReference>
<keyword evidence="2" id="KW-1185">Reference proteome</keyword>
<sequence length="236" mass="25504">MRKIATPVIGAFGLLLWGYLVMAGGQMLAESPVEYDLQDLDVPDPSELFPEEPQVENRSVRPIEPEVFSSPVVEEASALERIEPREPLSTIYTDRPAPTRVSMLHRPISVAAGVVSFGPGKEIRLSGVDPTPVSKLCGEDGAESWPCGMMALTQQRMLIRNRSLACETVGSDWSGQIETRCFIGVTEIAAWLAQHGWAEASDGSPFAPLTEEARQAGKGLFANSGDRPDKTVAGQP</sequence>